<dbReference type="GO" id="GO:0006574">
    <property type="term" value="P:L-valine catabolic process"/>
    <property type="evidence" value="ECO:0007669"/>
    <property type="project" value="TreeGrafter"/>
</dbReference>
<dbReference type="NCBIfam" id="NF004127">
    <property type="entry name" value="PRK05617.1"/>
    <property type="match status" value="1"/>
</dbReference>
<reference evidence="5 6" key="1">
    <citation type="submission" date="2014-06" db="EMBL/GenBank/DDBJ databases">
        <title>Genomes of Alteromonas australica, a world apart.</title>
        <authorList>
            <person name="Gonzaga A."/>
            <person name="Lopez-Perez M."/>
            <person name="Rodriguez-Valera F."/>
        </authorList>
    </citation>
    <scope>NUCLEOTIDE SEQUENCE [LARGE SCALE GENOMIC DNA]</scope>
    <source>
        <strain evidence="5 6">H 17</strain>
    </source>
</reference>
<accession>A0A075NZH7</accession>
<dbReference type="EC" id="3.1.2.4" evidence="2"/>
<evidence type="ECO:0000256" key="1">
    <source>
        <dbReference type="ARBA" id="ARBA00001709"/>
    </source>
</evidence>
<dbReference type="InterPro" id="IPR029045">
    <property type="entry name" value="ClpP/crotonase-like_dom_sf"/>
</dbReference>
<sequence length="389" mass="42176">MQQSAPVVIAEERKTKSGHVLGVLTLNKPKALNALDLPMASILLDTLEQWKSRQDITCIVLTSAGDKAFCAGGDIVSMYHAMCESQGEIPAFLTSFFKTEYTLDYCIHYYPKPIVVWGSGIVMGGGMGLLCGASHKVVTETSRLAMPEISIGLYPDVGGSYFLPRMPGKTGLFLGLTATQMNGADAVHAGLADYLVAANQLDILMQKLNDVEWGGVNHHDSVSQVLANLDAPLSPPNSLIALHQNAIDTWCDGKTVAAVVDNILSAQESDLPVSEDPEAHAVAIKWLNKAQKNLKNGSPITAHLVFEQCVRGATMTLAECFKMEAVMSCRCGESGEFQEGVRALLIDKDLSPKWKYNHVEEVPHDVVEGFFSSPWAEDEHPLAHLGEEK</sequence>
<evidence type="ECO:0000313" key="6">
    <source>
        <dbReference type="Proteomes" id="UP000056090"/>
    </source>
</evidence>
<dbReference type="GO" id="GO:0003860">
    <property type="term" value="F:3-hydroxyisobutyryl-CoA hydrolase activity"/>
    <property type="evidence" value="ECO:0007669"/>
    <property type="project" value="UniProtKB-EC"/>
</dbReference>
<name>A0A075NZH7_9ALTE</name>
<dbReference type="SUPFAM" id="SSF52096">
    <property type="entry name" value="ClpP/crotonase"/>
    <property type="match status" value="1"/>
</dbReference>
<dbReference type="KEGG" id="aal:EP13_09720"/>
<evidence type="ECO:0000259" key="4">
    <source>
        <dbReference type="Pfam" id="PF16113"/>
    </source>
</evidence>
<dbReference type="AlphaFoldDB" id="A0A075NZH7"/>
<dbReference type="PANTHER" id="PTHR43176:SF3">
    <property type="entry name" value="3-HYDROXYISOBUTYRYL-COA HYDROLASE, MITOCHONDRIAL"/>
    <property type="match status" value="1"/>
</dbReference>
<dbReference type="CDD" id="cd06558">
    <property type="entry name" value="crotonase-like"/>
    <property type="match status" value="1"/>
</dbReference>
<keyword evidence="6" id="KW-1185">Reference proteome</keyword>
<dbReference type="GO" id="GO:0005829">
    <property type="term" value="C:cytosol"/>
    <property type="evidence" value="ECO:0007669"/>
    <property type="project" value="TreeGrafter"/>
</dbReference>
<dbReference type="eggNOG" id="COG1024">
    <property type="taxonomic scope" value="Bacteria"/>
</dbReference>
<dbReference type="RefSeq" id="WP_044057081.1">
    <property type="nucleotide sequence ID" value="NZ_CBCSKJ010000001.1"/>
</dbReference>
<dbReference type="GeneID" id="78255183"/>
<dbReference type="Gene3D" id="3.90.226.10">
    <property type="entry name" value="2-enoyl-CoA Hydratase, Chain A, domain 1"/>
    <property type="match status" value="1"/>
</dbReference>
<evidence type="ECO:0000256" key="3">
    <source>
        <dbReference type="ARBA" id="ARBA00022801"/>
    </source>
</evidence>
<gene>
    <name evidence="5" type="ORF">EP13_09720</name>
</gene>
<keyword evidence="3" id="KW-0378">Hydrolase</keyword>
<organism evidence="5 6">
    <name type="scientific">Alteromonas australica</name>
    <dbReference type="NCBI Taxonomy" id="589873"/>
    <lineage>
        <taxon>Bacteria</taxon>
        <taxon>Pseudomonadati</taxon>
        <taxon>Pseudomonadota</taxon>
        <taxon>Gammaproteobacteria</taxon>
        <taxon>Alteromonadales</taxon>
        <taxon>Alteromonadaceae</taxon>
        <taxon>Alteromonas/Salinimonas group</taxon>
        <taxon>Alteromonas</taxon>
    </lineage>
</organism>
<dbReference type="Proteomes" id="UP000056090">
    <property type="component" value="Chromosome"/>
</dbReference>
<evidence type="ECO:0000313" key="5">
    <source>
        <dbReference type="EMBL" id="AIF98933.1"/>
    </source>
</evidence>
<dbReference type="InterPro" id="IPR045004">
    <property type="entry name" value="ECH_dom"/>
</dbReference>
<dbReference type="PANTHER" id="PTHR43176">
    <property type="entry name" value="3-HYDROXYISOBUTYRYL-COA HYDROLASE-RELATED"/>
    <property type="match status" value="1"/>
</dbReference>
<dbReference type="EMBL" id="CP008849">
    <property type="protein sequence ID" value="AIF98933.1"/>
    <property type="molecule type" value="Genomic_DNA"/>
</dbReference>
<comment type="catalytic activity">
    <reaction evidence="1">
        <text>3-hydroxy-2-methylpropanoyl-CoA + H2O = 3-hydroxy-2-methylpropanoate + CoA + H(+)</text>
        <dbReference type="Rhea" id="RHEA:20888"/>
        <dbReference type="ChEBI" id="CHEBI:11805"/>
        <dbReference type="ChEBI" id="CHEBI:15377"/>
        <dbReference type="ChEBI" id="CHEBI:15378"/>
        <dbReference type="ChEBI" id="CHEBI:57287"/>
        <dbReference type="ChEBI" id="CHEBI:57340"/>
        <dbReference type="EC" id="3.1.2.4"/>
    </reaction>
</comment>
<dbReference type="Pfam" id="PF16113">
    <property type="entry name" value="ECH_2"/>
    <property type="match status" value="1"/>
</dbReference>
<protein>
    <recommendedName>
        <fullName evidence="2">3-hydroxyisobutyryl-CoA hydrolase</fullName>
        <ecNumber evidence="2">3.1.2.4</ecNumber>
    </recommendedName>
</protein>
<dbReference type="InterPro" id="IPR032259">
    <property type="entry name" value="HIBYL-CoA-H"/>
</dbReference>
<feature type="domain" description="Enoyl-CoA hydratase/isomerase" evidence="4">
    <location>
        <begin position="22"/>
        <end position="371"/>
    </location>
</feature>
<evidence type="ECO:0000256" key="2">
    <source>
        <dbReference type="ARBA" id="ARBA00011915"/>
    </source>
</evidence>
<proteinExistence type="predicted"/>